<sequence length="274" mass="30012">MTHCRRAVSLDSNVHSAGGARSRLLSGVGGLLIRAGMVSVEEDPAWNAATPQDREQFQRVLRKYDAILDPGKGHARCLAAVLVYTAGMICFGCDPEWAKEVETDDGRLVRILVSVRSCAGLWSDCAAFGLQARDLREAILDSSLALRQDMPMEPLHMFEDQQSLCDWAHDAIAMHPFTTPSELEKETTPPISELARRRLADSVSRGNASSKSKEEKVTYGSQQREYDAMMAGKASGFDMTWQGMTARSGAAAWRRSVLSVPLLVSAAWVEARAP</sequence>
<feature type="region of interest" description="Disordered" evidence="1">
    <location>
        <begin position="197"/>
        <end position="220"/>
    </location>
</feature>
<protein>
    <submittedName>
        <fullName evidence="2">Uncharacterized protein</fullName>
    </submittedName>
</protein>
<name>A0A813LAM7_POLGL</name>
<evidence type="ECO:0000313" key="2">
    <source>
        <dbReference type="EMBL" id="CAE8722865.1"/>
    </source>
</evidence>
<evidence type="ECO:0000256" key="1">
    <source>
        <dbReference type="SAM" id="MobiDB-lite"/>
    </source>
</evidence>
<evidence type="ECO:0000313" key="3">
    <source>
        <dbReference type="Proteomes" id="UP000626109"/>
    </source>
</evidence>
<gene>
    <name evidence="2" type="ORF">PGLA2088_LOCUS42798</name>
</gene>
<proteinExistence type="predicted"/>
<reference evidence="2" key="1">
    <citation type="submission" date="2021-02" db="EMBL/GenBank/DDBJ databases">
        <authorList>
            <person name="Dougan E. K."/>
            <person name="Rhodes N."/>
            <person name="Thang M."/>
            <person name="Chan C."/>
        </authorList>
    </citation>
    <scope>NUCLEOTIDE SEQUENCE</scope>
</reference>
<dbReference type="Proteomes" id="UP000626109">
    <property type="component" value="Unassembled WGS sequence"/>
</dbReference>
<organism evidence="2 3">
    <name type="scientific">Polarella glacialis</name>
    <name type="common">Dinoflagellate</name>
    <dbReference type="NCBI Taxonomy" id="89957"/>
    <lineage>
        <taxon>Eukaryota</taxon>
        <taxon>Sar</taxon>
        <taxon>Alveolata</taxon>
        <taxon>Dinophyceae</taxon>
        <taxon>Suessiales</taxon>
        <taxon>Suessiaceae</taxon>
        <taxon>Polarella</taxon>
    </lineage>
</organism>
<dbReference type="AlphaFoldDB" id="A0A813LAM7"/>
<dbReference type="EMBL" id="CAJNNW010034483">
    <property type="protein sequence ID" value="CAE8722865.1"/>
    <property type="molecule type" value="Genomic_DNA"/>
</dbReference>
<comment type="caution">
    <text evidence="2">The sequence shown here is derived from an EMBL/GenBank/DDBJ whole genome shotgun (WGS) entry which is preliminary data.</text>
</comment>
<accession>A0A813LAM7</accession>